<reference evidence="5 6" key="1">
    <citation type="submission" date="2019-08" db="EMBL/GenBank/DDBJ databases">
        <title>Lentzea from Indian Himalayas.</title>
        <authorList>
            <person name="Mandal S."/>
            <person name="Mallick Gupta A."/>
            <person name="Maiti P.K."/>
            <person name="Sarkar J."/>
            <person name="Mandal S."/>
        </authorList>
    </citation>
    <scope>NUCLEOTIDE SEQUENCE [LARGE SCALE GENOMIC DNA]</scope>
    <source>
        <strain evidence="5 6">PSKA42</strain>
    </source>
</reference>
<evidence type="ECO:0000256" key="1">
    <source>
        <dbReference type="ARBA" id="ARBA00001974"/>
    </source>
</evidence>
<sequence length="521" mass="56684">MTEEFDTNVLIVGAGPTGLTLACDLPRRGVAHRVVEREPVPGTATRAKAIQPRSLEVLDDLGAVDHVLRHGVADLPVRFHEPSGAVVDKPSISVRADEKFHTPYPDVLWIGQFEVEHALRQRLGELGGQVEFGTELVGLTQDDDSVTATLRTPDGDRTVRARFLVGADGGKSRTRKLAGLPLVGETREEQRWYLGDVTVPGLDRGHIHVWPSEHGMLGLTPLGDDLWQFQSPLLPGAPAETPSLEFYQQLFDERAGEVTLESASWLSVYQVNTRMVEDYRSGRVLLAGDAAHVHSPAGGQGMNTGIQDAYNLGWKITSVLDGALMRLLDTYGAERIPVARAVLAMSTEKMNRAMAQADRGSGDGLGSAFADIGDGNLNSGLGIHYRTTSPIVHPGDTTSWPAPGDRAPNVSGLRGKDFSGDLFDLLRGPHWSLIAYEHTGPVVFDNAKPTHLHVHRIGSTSDYSIVDTQGEFERVYQPHPGELILIRTDGHLIARVPADREMDVIEHLAPFRSVGTQVRPS</sequence>
<keyword evidence="6" id="KW-1185">Reference proteome</keyword>
<evidence type="ECO:0000256" key="2">
    <source>
        <dbReference type="ARBA" id="ARBA00022630"/>
    </source>
</evidence>
<dbReference type="PANTHER" id="PTHR43004:SF19">
    <property type="entry name" value="BINDING MONOOXYGENASE, PUTATIVE (JCVI)-RELATED"/>
    <property type="match status" value="1"/>
</dbReference>
<dbReference type="GO" id="GO:0004497">
    <property type="term" value="F:monooxygenase activity"/>
    <property type="evidence" value="ECO:0007669"/>
    <property type="project" value="UniProtKB-KW"/>
</dbReference>
<keyword evidence="5" id="KW-0560">Oxidoreductase</keyword>
<comment type="caution">
    <text evidence="5">The sequence shown here is derived from an EMBL/GenBank/DDBJ whole genome shotgun (WGS) entry which is preliminary data.</text>
</comment>
<evidence type="ECO:0000259" key="4">
    <source>
        <dbReference type="Pfam" id="PF01494"/>
    </source>
</evidence>
<dbReference type="PRINTS" id="PR00420">
    <property type="entry name" value="RNGMNOXGNASE"/>
</dbReference>
<keyword evidence="5" id="KW-0503">Monooxygenase</keyword>
<gene>
    <name evidence="5" type="ORF">FXN61_16685</name>
</gene>
<dbReference type="EMBL" id="VSRL01000053">
    <property type="protein sequence ID" value="NKE58372.1"/>
    <property type="molecule type" value="Genomic_DNA"/>
</dbReference>
<proteinExistence type="predicted"/>
<dbReference type="NCBIfam" id="NF004832">
    <property type="entry name" value="PRK06184.1"/>
    <property type="match status" value="1"/>
</dbReference>
<dbReference type="Gene3D" id="3.30.70.2450">
    <property type="match status" value="1"/>
</dbReference>
<dbReference type="InterPro" id="IPR002938">
    <property type="entry name" value="FAD-bd"/>
</dbReference>
<evidence type="ECO:0000313" key="5">
    <source>
        <dbReference type="EMBL" id="NKE58372.1"/>
    </source>
</evidence>
<comment type="cofactor">
    <cofactor evidence="1">
        <name>FAD</name>
        <dbReference type="ChEBI" id="CHEBI:57692"/>
    </cofactor>
</comment>
<evidence type="ECO:0000313" key="6">
    <source>
        <dbReference type="Proteomes" id="UP001515943"/>
    </source>
</evidence>
<dbReference type="Gene3D" id="3.40.30.120">
    <property type="match status" value="1"/>
</dbReference>
<dbReference type="PANTHER" id="PTHR43004">
    <property type="entry name" value="TRK SYSTEM POTASSIUM UPTAKE PROTEIN"/>
    <property type="match status" value="1"/>
</dbReference>
<dbReference type="Gene3D" id="3.50.50.60">
    <property type="entry name" value="FAD/NAD(P)-binding domain"/>
    <property type="match status" value="1"/>
</dbReference>
<dbReference type="InterPro" id="IPR050641">
    <property type="entry name" value="RIFMO-like"/>
</dbReference>
<dbReference type="Proteomes" id="UP001515943">
    <property type="component" value="Unassembled WGS sequence"/>
</dbReference>
<accession>A0ABX1FIC5</accession>
<keyword evidence="3" id="KW-0274">FAD</keyword>
<dbReference type="SUPFAM" id="SSF51905">
    <property type="entry name" value="FAD/NAD(P)-binding domain"/>
    <property type="match status" value="1"/>
</dbReference>
<protein>
    <submittedName>
        <fullName evidence="5">FAD-binding monooxygenase</fullName>
    </submittedName>
</protein>
<keyword evidence="2" id="KW-0285">Flavoprotein</keyword>
<name>A0ABX1FIC5_9PSEU</name>
<feature type="domain" description="FAD-binding" evidence="4">
    <location>
        <begin position="6"/>
        <end position="344"/>
    </location>
</feature>
<organism evidence="5 6">
    <name type="scientific">Lentzea indica</name>
    <dbReference type="NCBI Taxonomy" id="2604800"/>
    <lineage>
        <taxon>Bacteria</taxon>
        <taxon>Bacillati</taxon>
        <taxon>Actinomycetota</taxon>
        <taxon>Actinomycetes</taxon>
        <taxon>Pseudonocardiales</taxon>
        <taxon>Pseudonocardiaceae</taxon>
        <taxon>Lentzea</taxon>
    </lineage>
</organism>
<dbReference type="RefSeq" id="WP_167975038.1">
    <property type="nucleotide sequence ID" value="NZ_VSRL01000053.1"/>
</dbReference>
<dbReference type="InterPro" id="IPR036188">
    <property type="entry name" value="FAD/NAD-bd_sf"/>
</dbReference>
<dbReference type="Pfam" id="PF01494">
    <property type="entry name" value="FAD_binding_3"/>
    <property type="match status" value="1"/>
</dbReference>
<evidence type="ECO:0000256" key="3">
    <source>
        <dbReference type="ARBA" id="ARBA00022827"/>
    </source>
</evidence>